<organism evidence="1 2">
    <name type="scientific">Stutzerimonas chloritidismutans</name>
    <name type="common">Pseudomonas chloritidismutans</name>
    <dbReference type="NCBI Taxonomy" id="203192"/>
    <lineage>
        <taxon>Bacteria</taxon>
        <taxon>Pseudomonadati</taxon>
        <taxon>Pseudomonadota</taxon>
        <taxon>Gammaproteobacteria</taxon>
        <taxon>Pseudomonadales</taxon>
        <taxon>Pseudomonadaceae</taxon>
        <taxon>Stutzerimonas</taxon>
    </lineage>
</organism>
<proteinExistence type="predicted"/>
<evidence type="ECO:0000313" key="1">
    <source>
        <dbReference type="EMBL" id="MBX7272755.1"/>
    </source>
</evidence>
<protein>
    <submittedName>
        <fullName evidence="1">Na(+)-translocating NADH-quinone reductase subunit A</fullName>
    </submittedName>
</protein>
<dbReference type="Proteomes" id="UP000782475">
    <property type="component" value="Unassembled WGS sequence"/>
</dbReference>
<sequence length="445" mass="47914">MINIKRGLDLPIAGAPAQRIEAGRPVRSVAVVGFDYPTMKPTMAVQVGDRVKLGQILFSDKKSEGVHYTAPGAGVVSAVHRGEKRVLQSVVIDLEGDEEVTFTSYSPAQLDGLSCEQVRENLQQSGLWTALRTRPFSKVPAVDATPASIFVTAIDTHPLAADPAIIIAEQPEAFETGLKVLTNLAKVFLCKAPNASLPGESLAKVQVESFNGPHPAGLAGTHIHFLDPVSASKSVWTIGYQDVIAVGKLFTSGRLSVERVVALAGPVVEQPRLVRARLGANLDELTAGELQPGANRVVSGSLLGGRTAHGAFAYLGRYHQQVSCLREGKEREMLHYMRPGVEKHSILNIYISKLMAGKKFAFSTSTNGSPRAMVPVGNYEEVMPLDVLPTQLLRALIVGDTEVAQKLGCLELDEEDLALCSYVCAGKYEYGPILRDNLTRIEKEG</sequence>
<gene>
    <name evidence="1" type="ORF">KJJ99_13225</name>
</gene>
<reference evidence="1 2" key="1">
    <citation type="journal article" date="2021" name="Appl. Microbiol. Biotechnol.">
        <title>Biotechnological applications of marine bacteria in bioremediation of environments polluted with hydrocarbons and plastics.</title>
        <authorList>
            <person name="Muriel-Millan L.F."/>
            <person name="Millan-Lopez S."/>
            <person name="Pardo-Lopez L."/>
        </authorList>
    </citation>
    <scope>NUCLEOTIDE SEQUENCE [LARGE SCALE GENOMIC DNA]</scope>
    <source>
        <strain evidence="1 2">GOM4</strain>
    </source>
</reference>
<name>A0ACC5VL40_STUCH</name>
<accession>A0ACC5VL40</accession>
<evidence type="ECO:0000313" key="2">
    <source>
        <dbReference type="Proteomes" id="UP000782475"/>
    </source>
</evidence>
<keyword evidence="2" id="KW-1185">Reference proteome</keyword>
<dbReference type="EMBL" id="JAHHFP010000021">
    <property type="protein sequence ID" value="MBX7272755.1"/>
    <property type="molecule type" value="Genomic_DNA"/>
</dbReference>
<comment type="caution">
    <text evidence="1">The sequence shown here is derived from an EMBL/GenBank/DDBJ whole genome shotgun (WGS) entry which is preliminary data.</text>
</comment>